<accession>A0AC60QCW3</accession>
<evidence type="ECO:0000313" key="1">
    <source>
        <dbReference type="EMBL" id="KAG0430657.1"/>
    </source>
</evidence>
<dbReference type="EMBL" id="JABSTQ010009302">
    <property type="protein sequence ID" value="KAG0430657.1"/>
    <property type="molecule type" value="Genomic_DNA"/>
</dbReference>
<name>A0AC60QCW3_IXOPE</name>
<evidence type="ECO:0000313" key="2">
    <source>
        <dbReference type="Proteomes" id="UP000805193"/>
    </source>
</evidence>
<reference evidence="1 2" key="1">
    <citation type="journal article" date="2020" name="Cell">
        <title>Large-Scale Comparative Analyses of Tick Genomes Elucidate Their Genetic Diversity and Vector Capacities.</title>
        <authorList>
            <consortium name="Tick Genome and Microbiome Consortium (TIGMIC)"/>
            <person name="Jia N."/>
            <person name="Wang J."/>
            <person name="Shi W."/>
            <person name="Du L."/>
            <person name="Sun Y."/>
            <person name="Zhan W."/>
            <person name="Jiang J.F."/>
            <person name="Wang Q."/>
            <person name="Zhang B."/>
            <person name="Ji P."/>
            <person name="Bell-Sakyi L."/>
            <person name="Cui X.M."/>
            <person name="Yuan T.T."/>
            <person name="Jiang B.G."/>
            <person name="Yang W.F."/>
            <person name="Lam T.T."/>
            <person name="Chang Q.C."/>
            <person name="Ding S.J."/>
            <person name="Wang X.J."/>
            <person name="Zhu J.G."/>
            <person name="Ruan X.D."/>
            <person name="Zhao L."/>
            <person name="Wei J.T."/>
            <person name="Ye R.Z."/>
            <person name="Que T.C."/>
            <person name="Du C.H."/>
            <person name="Zhou Y.H."/>
            <person name="Cheng J.X."/>
            <person name="Dai P.F."/>
            <person name="Guo W.B."/>
            <person name="Han X.H."/>
            <person name="Huang E.J."/>
            <person name="Li L.F."/>
            <person name="Wei W."/>
            <person name="Gao Y.C."/>
            <person name="Liu J.Z."/>
            <person name="Shao H.Z."/>
            <person name="Wang X."/>
            <person name="Wang C.C."/>
            <person name="Yang T.C."/>
            <person name="Huo Q.B."/>
            <person name="Li W."/>
            <person name="Chen H.Y."/>
            <person name="Chen S.E."/>
            <person name="Zhou L.G."/>
            <person name="Ni X.B."/>
            <person name="Tian J.H."/>
            <person name="Sheng Y."/>
            <person name="Liu T."/>
            <person name="Pan Y.S."/>
            <person name="Xia L.Y."/>
            <person name="Li J."/>
            <person name="Zhao F."/>
            <person name="Cao W.C."/>
        </authorList>
    </citation>
    <scope>NUCLEOTIDE SEQUENCE [LARGE SCALE GENOMIC DNA]</scope>
    <source>
        <strain evidence="1">Iper-2018</strain>
    </source>
</reference>
<sequence>MASHTQPSIEPPTTTVEQATRMPDNLVELMQQIHVRNQRRVIVGAILTTVSVSVIFTLLFVALYKQKTLPPLPPQRFDVASLVASAMSDKAKAPKKAAATAAPDAKKAVVPGVPKNHKLPGGVWLFSRSKMFHKRGLFKVKHAAPTKEKRKRKKRVTVKRVKGEKNGGKRVLPLKKERRSYPTEDSPQHKRTSHMKPSSRTRVALRKRITPGTVLILLAGPHRGKRVVFLKQLKTGLLLVTGPYGVNGCPLRRINQIYVIATSTKLDLSKVKLPEGLDDRYFKRNKGPKRGRKDEGEIFEAKPQEHVVSEEHKKTQAEVDKQVLEAVKAHPEKKMLLHYLAATFSLRNRMYPHKMKF</sequence>
<proteinExistence type="predicted"/>
<comment type="caution">
    <text evidence="1">The sequence shown here is derived from an EMBL/GenBank/DDBJ whole genome shotgun (WGS) entry which is preliminary data.</text>
</comment>
<organism evidence="1 2">
    <name type="scientific">Ixodes persulcatus</name>
    <name type="common">Taiga tick</name>
    <dbReference type="NCBI Taxonomy" id="34615"/>
    <lineage>
        <taxon>Eukaryota</taxon>
        <taxon>Metazoa</taxon>
        <taxon>Ecdysozoa</taxon>
        <taxon>Arthropoda</taxon>
        <taxon>Chelicerata</taxon>
        <taxon>Arachnida</taxon>
        <taxon>Acari</taxon>
        <taxon>Parasitiformes</taxon>
        <taxon>Ixodida</taxon>
        <taxon>Ixodoidea</taxon>
        <taxon>Ixodidae</taxon>
        <taxon>Ixodinae</taxon>
        <taxon>Ixodes</taxon>
    </lineage>
</organism>
<keyword evidence="2" id="KW-1185">Reference proteome</keyword>
<gene>
    <name evidence="1" type="ORF">HPB47_022492</name>
</gene>
<dbReference type="Proteomes" id="UP000805193">
    <property type="component" value="Unassembled WGS sequence"/>
</dbReference>
<protein>
    <submittedName>
        <fullName evidence="1">Uncharacterized protein</fullName>
    </submittedName>
</protein>